<dbReference type="InterPro" id="IPR050543">
    <property type="entry name" value="eIF2G"/>
</dbReference>
<comment type="subcellular location">
    <subcellularLocation>
        <location evidence="1">Cytoplasm</location>
    </subcellularLocation>
</comment>
<dbReference type="Pfam" id="PF09107">
    <property type="entry name" value="WHD_3rd_SelB"/>
    <property type="match status" value="1"/>
</dbReference>
<dbReference type="InterPro" id="IPR027417">
    <property type="entry name" value="P-loop_NTPase"/>
</dbReference>
<dbReference type="PANTHER" id="PTHR42854">
    <property type="entry name" value="EUKARYOTIC TRANSLATION INITIATION FACTOR 2 SUBUNIT 3 FAMILY MEMBER"/>
    <property type="match status" value="1"/>
</dbReference>
<dbReference type="NCBIfam" id="TIGR00475">
    <property type="entry name" value="selB"/>
    <property type="match status" value="1"/>
</dbReference>
<keyword evidence="3" id="KW-0963">Cytoplasm</keyword>
<dbReference type="Pfam" id="PF21458">
    <property type="entry name" value="WHD_1st_3rd_SelB"/>
    <property type="match status" value="1"/>
</dbReference>
<dbReference type="FunFam" id="1.10.10.10:FF:000350">
    <property type="entry name" value="Selenocysteine-specific translation elongation factor"/>
    <property type="match status" value="1"/>
</dbReference>
<dbReference type="InterPro" id="IPR031157">
    <property type="entry name" value="G_TR_CS"/>
</dbReference>
<dbReference type="InterPro" id="IPR048649">
    <property type="entry name" value="WHD_1st_3rd_SelB"/>
</dbReference>
<dbReference type="SUPFAM" id="SSF46785">
    <property type="entry name" value="Winged helix' DNA-binding domain"/>
    <property type="match status" value="2"/>
</dbReference>
<sequence>MIIATAGHVDHGKTALLQALTGTDADRLPEEKKRGMTIDLGYAYWPQPDGCVLGFIDVPGHEKFLANMLSGIGGINHALLVVACDDGVMPQTREHLTLLKLAGQPPLTVALTKSDRVTETRVAEVAEQVTALMQQLGWEACACFPVSVVSGAGLDVLRHHLAALPTCEAAEARPFRLAIDRAFTIKGAGLVVTGTALAGEVRVGDRLWLTGVSQPVRVRGLHAQNQPTQQAGGGQRIALNISGEVEKTQIKRGDWLLEMQRPEGVHRLIVALDTLQPLQQWQPVHIYHAASHITGRVSLLDGELAELVLDAPLWLADNDRLILRDIGARQTLAAARVVLLDSKRRGKRQPDYLRWLHQLAGAQDDAGALHCYLQQQPWQPETLAWARQRQPQALQALLTAQTPTEAGGWLLSAETAQRWQETLLSALAHFHQQHSDQPGVGRDRLRRIALPDVQREIAYALIESLIARGELANRQGWLHLPAFTPAFSTQEAALWQQVAPLFADEPLWVRDIARQLGEEEETIRRLLLTAAQLGHVTAIVRDRYYRSDRIAIFADLIRQRAAAGGATSAGDFRDRLGTGRKIAIQLLEFFDRSGFTRRRGNDHILRDGALFNDAPPDTRQ</sequence>
<dbReference type="InterPro" id="IPR036388">
    <property type="entry name" value="WH-like_DNA-bd_sf"/>
</dbReference>
<dbReference type="Pfam" id="PF21214">
    <property type="entry name" value="WHD_2nd_SelB_bact"/>
    <property type="match status" value="1"/>
</dbReference>
<dbReference type="FunFam" id="3.40.50.300:FF:001064">
    <property type="entry name" value="Selenocysteine-specific translation elongation factor"/>
    <property type="match status" value="1"/>
</dbReference>
<dbReference type="FunFam" id="2.40.30.10:FF:000080">
    <property type="entry name" value="Selenocysteine-specific translation elongation factor"/>
    <property type="match status" value="1"/>
</dbReference>
<dbReference type="CDD" id="cd04171">
    <property type="entry name" value="SelB"/>
    <property type="match status" value="1"/>
</dbReference>
<evidence type="ECO:0000256" key="3">
    <source>
        <dbReference type="ARBA" id="ARBA00022490"/>
    </source>
</evidence>
<proteinExistence type="predicted"/>
<evidence type="ECO:0000256" key="2">
    <source>
        <dbReference type="ARBA" id="ARBA00015953"/>
    </source>
</evidence>
<reference evidence="10 11" key="1">
    <citation type="submission" date="2018-01" db="EMBL/GenBank/DDBJ databases">
        <title>Complete and assembled Genome of Pantoea gaviniae DSM22758T.</title>
        <authorList>
            <person name="Stevens M.J.A."/>
            <person name="Zurfluh K."/>
            <person name="Stephan R."/>
        </authorList>
    </citation>
    <scope>NUCLEOTIDE SEQUENCE [LARGE SCALE GENOMIC DNA]</scope>
    <source>
        <strain evidence="10 11">DSM 22758</strain>
    </source>
</reference>
<dbReference type="InterPro" id="IPR005225">
    <property type="entry name" value="Small_GTP-bd"/>
</dbReference>
<dbReference type="InterPro" id="IPR048931">
    <property type="entry name" value="WHD_2nd_SelB_bact"/>
</dbReference>
<keyword evidence="10" id="KW-0251">Elongation factor</keyword>
<gene>
    <name evidence="10" type="ORF">C2E15_00700</name>
</gene>
<dbReference type="GO" id="GO:0097216">
    <property type="term" value="F:guanosine tetraphosphate binding"/>
    <property type="evidence" value="ECO:0007669"/>
    <property type="project" value="UniProtKB-ARBA"/>
</dbReference>
<accession>A0A2L0IB65</accession>
<dbReference type="Pfam" id="PF09106">
    <property type="entry name" value="WHD_2nd_SelB"/>
    <property type="match status" value="1"/>
</dbReference>
<keyword evidence="11" id="KW-1185">Reference proteome</keyword>
<dbReference type="InterPro" id="IPR015190">
    <property type="entry name" value="Elong_fac_SelB-wing-hlx_typ-2"/>
</dbReference>
<evidence type="ECO:0000313" key="10">
    <source>
        <dbReference type="EMBL" id="AUX91760.1"/>
    </source>
</evidence>
<dbReference type="RefSeq" id="WP_104955701.1">
    <property type="nucleotide sequence ID" value="NZ_CP026377.1"/>
</dbReference>
<dbReference type="SUPFAM" id="SSF50447">
    <property type="entry name" value="Translation proteins"/>
    <property type="match status" value="1"/>
</dbReference>
<dbReference type="GO" id="GO:0003746">
    <property type="term" value="F:translation elongation factor activity"/>
    <property type="evidence" value="ECO:0007669"/>
    <property type="project" value="UniProtKB-KW"/>
</dbReference>
<dbReference type="InterPro" id="IPR004161">
    <property type="entry name" value="EFTu-like_2"/>
</dbReference>
<dbReference type="SUPFAM" id="SSF52540">
    <property type="entry name" value="P-loop containing nucleoside triphosphate hydrolases"/>
    <property type="match status" value="1"/>
</dbReference>
<feature type="domain" description="Tr-type G" evidence="9">
    <location>
        <begin position="1"/>
        <end position="170"/>
    </location>
</feature>
<keyword evidence="6" id="KW-0342">GTP-binding</keyword>
<dbReference type="KEGG" id="pgz:C2E15_00700"/>
<name>A0A2L0IB65_9GAMM</name>
<dbReference type="GO" id="GO:0035368">
    <property type="term" value="F:selenocysteine insertion sequence binding"/>
    <property type="evidence" value="ECO:0007669"/>
    <property type="project" value="TreeGrafter"/>
</dbReference>
<organism evidence="10 11">
    <name type="scientific">Mixta gaviniae</name>
    <dbReference type="NCBI Taxonomy" id="665914"/>
    <lineage>
        <taxon>Bacteria</taxon>
        <taxon>Pseudomonadati</taxon>
        <taxon>Pseudomonadota</taxon>
        <taxon>Gammaproteobacteria</taxon>
        <taxon>Enterobacterales</taxon>
        <taxon>Erwiniaceae</taxon>
        <taxon>Mixta</taxon>
    </lineage>
</organism>
<evidence type="ECO:0000259" key="9">
    <source>
        <dbReference type="PROSITE" id="PS51722"/>
    </source>
</evidence>
<evidence type="ECO:0000256" key="7">
    <source>
        <dbReference type="ARBA" id="ARBA00025526"/>
    </source>
</evidence>
<dbReference type="GO" id="GO:0005829">
    <property type="term" value="C:cytosol"/>
    <property type="evidence" value="ECO:0007669"/>
    <property type="project" value="TreeGrafter"/>
</dbReference>
<dbReference type="GO" id="GO:0016259">
    <property type="term" value="P:selenocysteine metabolic process"/>
    <property type="evidence" value="ECO:0007669"/>
    <property type="project" value="TreeGrafter"/>
</dbReference>
<dbReference type="Pfam" id="PF03144">
    <property type="entry name" value="GTP_EFTU_D2"/>
    <property type="match status" value="1"/>
</dbReference>
<dbReference type="GO" id="GO:0000049">
    <property type="term" value="F:tRNA binding"/>
    <property type="evidence" value="ECO:0007669"/>
    <property type="project" value="TreeGrafter"/>
</dbReference>
<dbReference type="InterPro" id="IPR036390">
    <property type="entry name" value="WH_DNA-bd_sf"/>
</dbReference>
<dbReference type="Pfam" id="PF00009">
    <property type="entry name" value="GTP_EFTU"/>
    <property type="match status" value="1"/>
</dbReference>
<dbReference type="PROSITE" id="PS00301">
    <property type="entry name" value="G_TR_1"/>
    <property type="match status" value="1"/>
</dbReference>
<comment type="function">
    <text evidence="7">Translation factor necessary for the incorporation of selenocysteine into proteins. It probably replaces EF-Tu for the insertion of selenocysteine directed by the UGA codon. SelB binds GTP and GDP.</text>
</comment>
<dbReference type="AlphaFoldDB" id="A0A2L0IB65"/>
<evidence type="ECO:0000256" key="5">
    <source>
        <dbReference type="ARBA" id="ARBA00022917"/>
    </source>
</evidence>
<dbReference type="CDD" id="cd03696">
    <property type="entry name" value="SelB_II"/>
    <property type="match status" value="1"/>
</dbReference>
<dbReference type="EMBL" id="CP026377">
    <property type="protein sequence ID" value="AUX91760.1"/>
    <property type="molecule type" value="Genomic_DNA"/>
</dbReference>
<evidence type="ECO:0000256" key="8">
    <source>
        <dbReference type="ARBA" id="ARBA00031615"/>
    </source>
</evidence>
<evidence type="ECO:0000256" key="4">
    <source>
        <dbReference type="ARBA" id="ARBA00022741"/>
    </source>
</evidence>
<dbReference type="Proteomes" id="UP000238365">
    <property type="component" value="Chromosome"/>
</dbReference>
<evidence type="ECO:0000256" key="6">
    <source>
        <dbReference type="ARBA" id="ARBA00023134"/>
    </source>
</evidence>
<dbReference type="PRINTS" id="PR00315">
    <property type="entry name" value="ELONGATNFCT"/>
</dbReference>
<dbReference type="GO" id="GO:0001514">
    <property type="term" value="P:selenocysteine incorporation"/>
    <property type="evidence" value="ECO:0007669"/>
    <property type="project" value="InterPro"/>
</dbReference>
<dbReference type="InterPro" id="IPR015191">
    <property type="entry name" value="SelB_WHD4"/>
</dbReference>
<dbReference type="PROSITE" id="PS51722">
    <property type="entry name" value="G_TR_2"/>
    <property type="match status" value="1"/>
</dbReference>
<dbReference type="GO" id="GO:0003924">
    <property type="term" value="F:GTPase activity"/>
    <property type="evidence" value="ECO:0007669"/>
    <property type="project" value="InterPro"/>
</dbReference>
<dbReference type="Gene3D" id="3.40.50.300">
    <property type="entry name" value="P-loop containing nucleotide triphosphate hydrolases"/>
    <property type="match status" value="1"/>
</dbReference>
<dbReference type="InterPro" id="IPR009000">
    <property type="entry name" value="Transl_B-barrel_sf"/>
</dbReference>
<dbReference type="Gene3D" id="1.10.10.10">
    <property type="entry name" value="Winged helix-like DNA-binding domain superfamily/Winged helix DNA-binding domain"/>
    <property type="match status" value="3"/>
</dbReference>
<evidence type="ECO:0000256" key="1">
    <source>
        <dbReference type="ARBA" id="ARBA00004496"/>
    </source>
</evidence>
<dbReference type="InterPro" id="IPR009001">
    <property type="entry name" value="Transl_elong_EF1A/Init_IF2_C"/>
</dbReference>
<dbReference type="NCBIfam" id="TIGR00231">
    <property type="entry name" value="small_GTP"/>
    <property type="match status" value="1"/>
</dbReference>
<dbReference type="InterPro" id="IPR057335">
    <property type="entry name" value="Beta-barrel_SelB"/>
</dbReference>
<keyword evidence="5" id="KW-0648">Protein biosynthesis</keyword>
<evidence type="ECO:0000313" key="11">
    <source>
        <dbReference type="Proteomes" id="UP000238365"/>
    </source>
</evidence>
<dbReference type="SUPFAM" id="SSF50465">
    <property type="entry name" value="EF-Tu/eEF-1alpha/eIF2-gamma C-terminal domain"/>
    <property type="match status" value="1"/>
</dbReference>
<dbReference type="Gene3D" id="2.40.30.10">
    <property type="entry name" value="Translation factors"/>
    <property type="match status" value="1"/>
</dbReference>
<keyword evidence="4" id="KW-0547">Nucleotide-binding</keyword>
<protein>
    <recommendedName>
        <fullName evidence="2">Selenocysteine-specific elongation factor</fullName>
    </recommendedName>
    <alternativeName>
        <fullName evidence="8">SelB translation factor</fullName>
    </alternativeName>
</protein>
<dbReference type="InterPro" id="IPR004535">
    <property type="entry name" value="Transl_elong_SelB"/>
</dbReference>
<dbReference type="Pfam" id="PF25461">
    <property type="entry name" value="Beta-barrel_SelB"/>
    <property type="match status" value="1"/>
</dbReference>
<dbReference type="GO" id="GO:0005525">
    <property type="term" value="F:GTP binding"/>
    <property type="evidence" value="ECO:0007669"/>
    <property type="project" value="UniProtKB-KW"/>
</dbReference>
<dbReference type="PANTHER" id="PTHR42854:SF3">
    <property type="entry name" value="EUKARYOTIC TRANSLATION INITIATION FACTOR 2 SUBUNIT 3-RELATED"/>
    <property type="match status" value="1"/>
</dbReference>
<dbReference type="InterPro" id="IPR000795">
    <property type="entry name" value="T_Tr_GTP-bd_dom"/>
</dbReference>